<protein>
    <submittedName>
        <fullName evidence="1">Uncharacterized protein</fullName>
    </submittedName>
</protein>
<sequence length="125" mass="14146">MLPSELPNKCLPDALVLQEPTMREGKGKVEREEKERLERKGEREMVKVEAKEKADCEANEREEEKEKVPEPKIQSTRGSIKLPKLTFPTLIRPPPGYGCLKSWTSDPGGFTGGHQCRARLFISRG</sequence>
<dbReference type="Proteomes" id="UP000886501">
    <property type="component" value="Unassembled WGS sequence"/>
</dbReference>
<gene>
    <name evidence="1" type="ORF">BDM02DRAFT_3119981</name>
</gene>
<evidence type="ECO:0000313" key="2">
    <source>
        <dbReference type="Proteomes" id="UP000886501"/>
    </source>
</evidence>
<accession>A0ACB6Z775</accession>
<keyword evidence="2" id="KW-1185">Reference proteome</keyword>
<reference evidence="1" key="1">
    <citation type="submission" date="2019-10" db="EMBL/GenBank/DDBJ databases">
        <authorList>
            <consortium name="DOE Joint Genome Institute"/>
            <person name="Kuo A."/>
            <person name="Miyauchi S."/>
            <person name="Kiss E."/>
            <person name="Drula E."/>
            <person name="Kohler A."/>
            <person name="Sanchez-Garcia M."/>
            <person name="Andreopoulos B."/>
            <person name="Barry K.W."/>
            <person name="Bonito G."/>
            <person name="Buee M."/>
            <person name="Carver A."/>
            <person name="Chen C."/>
            <person name="Cichocki N."/>
            <person name="Clum A."/>
            <person name="Culley D."/>
            <person name="Crous P.W."/>
            <person name="Fauchery L."/>
            <person name="Girlanda M."/>
            <person name="Hayes R."/>
            <person name="Keri Z."/>
            <person name="Labutti K."/>
            <person name="Lipzen A."/>
            <person name="Lombard V."/>
            <person name="Magnuson J."/>
            <person name="Maillard F."/>
            <person name="Morin E."/>
            <person name="Murat C."/>
            <person name="Nolan M."/>
            <person name="Ohm R."/>
            <person name="Pangilinan J."/>
            <person name="Pereira M."/>
            <person name="Perotto S."/>
            <person name="Peter M."/>
            <person name="Riley R."/>
            <person name="Sitrit Y."/>
            <person name="Stielow B."/>
            <person name="Szollosi G."/>
            <person name="Zifcakova L."/>
            <person name="Stursova M."/>
            <person name="Spatafora J.W."/>
            <person name="Tedersoo L."/>
            <person name="Vaario L.-M."/>
            <person name="Yamada A."/>
            <person name="Yan M."/>
            <person name="Wang P."/>
            <person name="Xu J."/>
            <person name="Bruns T."/>
            <person name="Baldrian P."/>
            <person name="Vilgalys R."/>
            <person name="Henrissat B."/>
            <person name="Grigoriev I.V."/>
            <person name="Hibbett D."/>
            <person name="Nagy L.G."/>
            <person name="Martin F.M."/>
        </authorList>
    </citation>
    <scope>NUCLEOTIDE SEQUENCE</scope>
    <source>
        <strain evidence="1">P2</strain>
    </source>
</reference>
<dbReference type="EMBL" id="MU118085">
    <property type="protein sequence ID" value="KAF9645579.1"/>
    <property type="molecule type" value="Genomic_DNA"/>
</dbReference>
<reference evidence="1" key="2">
    <citation type="journal article" date="2020" name="Nat. Commun.">
        <title>Large-scale genome sequencing of mycorrhizal fungi provides insights into the early evolution of symbiotic traits.</title>
        <authorList>
            <person name="Miyauchi S."/>
            <person name="Kiss E."/>
            <person name="Kuo A."/>
            <person name="Drula E."/>
            <person name="Kohler A."/>
            <person name="Sanchez-Garcia M."/>
            <person name="Morin E."/>
            <person name="Andreopoulos B."/>
            <person name="Barry K.W."/>
            <person name="Bonito G."/>
            <person name="Buee M."/>
            <person name="Carver A."/>
            <person name="Chen C."/>
            <person name="Cichocki N."/>
            <person name="Clum A."/>
            <person name="Culley D."/>
            <person name="Crous P.W."/>
            <person name="Fauchery L."/>
            <person name="Girlanda M."/>
            <person name="Hayes R.D."/>
            <person name="Keri Z."/>
            <person name="LaButti K."/>
            <person name="Lipzen A."/>
            <person name="Lombard V."/>
            <person name="Magnuson J."/>
            <person name="Maillard F."/>
            <person name="Murat C."/>
            <person name="Nolan M."/>
            <person name="Ohm R.A."/>
            <person name="Pangilinan J."/>
            <person name="Pereira M.F."/>
            <person name="Perotto S."/>
            <person name="Peter M."/>
            <person name="Pfister S."/>
            <person name="Riley R."/>
            <person name="Sitrit Y."/>
            <person name="Stielow J.B."/>
            <person name="Szollosi G."/>
            <person name="Zifcakova L."/>
            <person name="Stursova M."/>
            <person name="Spatafora J.W."/>
            <person name="Tedersoo L."/>
            <person name="Vaario L.M."/>
            <person name="Yamada A."/>
            <person name="Yan M."/>
            <person name="Wang P."/>
            <person name="Xu J."/>
            <person name="Bruns T."/>
            <person name="Baldrian P."/>
            <person name="Vilgalys R."/>
            <person name="Dunand C."/>
            <person name="Henrissat B."/>
            <person name="Grigoriev I.V."/>
            <person name="Hibbett D."/>
            <person name="Nagy L.G."/>
            <person name="Martin F.M."/>
        </authorList>
    </citation>
    <scope>NUCLEOTIDE SEQUENCE</scope>
    <source>
        <strain evidence="1">P2</strain>
    </source>
</reference>
<comment type="caution">
    <text evidence="1">The sequence shown here is derived from an EMBL/GenBank/DDBJ whole genome shotgun (WGS) entry which is preliminary data.</text>
</comment>
<evidence type="ECO:0000313" key="1">
    <source>
        <dbReference type="EMBL" id="KAF9645579.1"/>
    </source>
</evidence>
<name>A0ACB6Z775_THEGA</name>
<proteinExistence type="predicted"/>
<organism evidence="1 2">
    <name type="scientific">Thelephora ganbajun</name>
    <name type="common">Ganba fungus</name>
    <dbReference type="NCBI Taxonomy" id="370292"/>
    <lineage>
        <taxon>Eukaryota</taxon>
        <taxon>Fungi</taxon>
        <taxon>Dikarya</taxon>
        <taxon>Basidiomycota</taxon>
        <taxon>Agaricomycotina</taxon>
        <taxon>Agaricomycetes</taxon>
        <taxon>Thelephorales</taxon>
        <taxon>Thelephoraceae</taxon>
        <taxon>Thelephora</taxon>
    </lineage>
</organism>